<dbReference type="EMBL" id="BKCP01007181">
    <property type="protein sequence ID" value="GER45203.1"/>
    <property type="molecule type" value="Genomic_DNA"/>
</dbReference>
<proteinExistence type="predicted"/>
<reference evidence="3" key="1">
    <citation type="journal article" date="2019" name="Curr. Biol.">
        <title>Genome Sequence of Striga asiatica Provides Insight into the Evolution of Plant Parasitism.</title>
        <authorList>
            <person name="Yoshida S."/>
            <person name="Kim S."/>
            <person name="Wafula E.K."/>
            <person name="Tanskanen J."/>
            <person name="Kim Y.M."/>
            <person name="Honaas L."/>
            <person name="Yang Z."/>
            <person name="Spallek T."/>
            <person name="Conn C.E."/>
            <person name="Ichihashi Y."/>
            <person name="Cheong K."/>
            <person name="Cui S."/>
            <person name="Der J.P."/>
            <person name="Gundlach H."/>
            <person name="Jiao Y."/>
            <person name="Hori C."/>
            <person name="Ishida J.K."/>
            <person name="Kasahara H."/>
            <person name="Kiba T."/>
            <person name="Kim M.S."/>
            <person name="Koo N."/>
            <person name="Laohavisit A."/>
            <person name="Lee Y.H."/>
            <person name="Lumba S."/>
            <person name="McCourt P."/>
            <person name="Mortimer J.C."/>
            <person name="Mutuku J.M."/>
            <person name="Nomura T."/>
            <person name="Sasaki-Sekimoto Y."/>
            <person name="Seto Y."/>
            <person name="Wang Y."/>
            <person name="Wakatake T."/>
            <person name="Sakakibara H."/>
            <person name="Demura T."/>
            <person name="Yamaguchi S."/>
            <person name="Yoneyama K."/>
            <person name="Manabe R.I."/>
            <person name="Nelson D.C."/>
            <person name="Schulman A.H."/>
            <person name="Timko M.P."/>
            <person name="dePamphilis C.W."/>
            <person name="Choi D."/>
            <person name="Shirasu K."/>
        </authorList>
    </citation>
    <scope>NUCLEOTIDE SEQUENCE [LARGE SCALE GENOMIC DNA]</scope>
    <source>
        <strain evidence="3">cv. UVA1</strain>
    </source>
</reference>
<gene>
    <name evidence="2" type="ORF">STAS_22123</name>
</gene>
<dbReference type="AlphaFoldDB" id="A0A5A7QIR2"/>
<accession>A0A5A7QIR2</accession>
<comment type="caution">
    <text evidence="2">The sequence shown here is derived from an EMBL/GenBank/DDBJ whole genome shotgun (WGS) entry which is preliminary data.</text>
</comment>
<feature type="region of interest" description="Disordered" evidence="1">
    <location>
        <begin position="1"/>
        <end position="28"/>
    </location>
</feature>
<keyword evidence="3" id="KW-1185">Reference proteome</keyword>
<evidence type="ECO:0000256" key="1">
    <source>
        <dbReference type="SAM" id="MobiDB-lite"/>
    </source>
</evidence>
<protein>
    <submittedName>
        <fullName evidence="2">RNA-binding protein AU-1</fullName>
    </submittedName>
</protein>
<name>A0A5A7QIR2_STRAF</name>
<evidence type="ECO:0000313" key="2">
    <source>
        <dbReference type="EMBL" id="GER45203.1"/>
    </source>
</evidence>
<evidence type="ECO:0000313" key="3">
    <source>
        <dbReference type="Proteomes" id="UP000325081"/>
    </source>
</evidence>
<dbReference type="Proteomes" id="UP000325081">
    <property type="component" value="Unassembled WGS sequence"/>
</dbReference>
<feature type="non-terminal residue" evidence="2">
    <location>
        <position position="319"/>
    </location>
</feature>
<organism evidence="2 3">
    <name type="scientific">Striga asiatica</name>
    <name type="common">Asiatic witchweed</name>
    <name type="synonym">Buchnera asiatica</name>
    <dbReference type="NCBI Taxonomy" id="4170"/>
    <lineage>
        <taxon>Eukaryota</taxon>
        <taxon>Viridiplantae</taxon>
        <taxon>Streptophyta</taxon>
        <taxon>Embryophyta</taxon>
        <taxon>Tracheophyta</taxon>
        <taxon>Spermatophyta</taxon>
        <taxon>Magnoliopsida</taxon>
        <taxon>eudicotyledons</taxon>
        <taxon>Gunneridae</taxon>
        <taxon>Pentapetalae</taxon>
        <taxon>asterids</taxon>
        <taxon>lamiids</taxon>
        <taxon>Lamiales</taxon>
        <taxon>Orobanchaceae</taxon>
        <taxon>Buchnereae</taxon>
        <taxon>Striga</taxon>
    </lineage>
</organism>
<sequence length="319" mass="34874">MQHPTNKIQTVIRHERSPRHTKQIPVPNSLTTRKRVIPFVLAHIILRGPRAGGKLIIDREGDGPFFLHPKKQPETVVRALLVHVAVRGQKKPLPAQVERLRINPPGGKQASALPTRQVQVHHALLTWRVELDHLDGPVLVGPFWEEGEGPLPVRGLGFEEEGFEDDTRGVVTVEVGAGEDFFQLAASHVGESDVWAHARGQDCAALVGVRVVGAGPLEGEVVNGILGGYLEIVAGKDGFDSGKGEFHYFILVPVQDSGVIGRFLRRRLQYLMQEATSNLSAAMSTSSRAVVVLAAKVLLYMKFRSSIRAFSSVSQGIEL</sequence>